<proteinExistence type="predicted"/>
<feature type="transmembrane region" description="Helical" evidence="1">
    <location>
        <begin position="27"/>
        <end position="49"/>
    </location>
</feature>
<dbReference type="EMBL" id="CP108057">
    <property type="protein sequence ID" value="WUO50132.1"/>
    <property type="molecule type" value="Genomic_DNA"/>
</dbReference>
<protein>
    <submittedName>
        <fullName evidence="2">DUF2993 domain-containing protein</fullName>
    </submittedName>
</protein>
<dbReference type="RefSeq" id="WP_328777056.1">
    <property type="nucleotide sequence ID" value="NZ_CP108057.1"/>
</dbReference>
<evidence type="ECO:0000256" key="1">
    <source>
        <dbReference type="SAM" id="Phobius"/>
    </source>
</evidence>
<keyword evidence="3" id="KW-1185">Reference proteome</keyword>
<reference evidence="2" key="1">
    <citation type="submission" date="2022-10" db="EMBL/GenBank/DDBJ databases">
        <title>The complete genomes of actinobacterial strains from the NBC collection.</title>
        <authorList>
            <person name="Joergensen T.S."/>
            <person name="Alvarez Arevalo M."/>
            <person name="Sterndorff E.B."/>
            <person name="Faurdal D."/>
            <person name="Vuksanovic O."/>
            <person name="Mourched A.-S."/>
            <person name="Charusanti P."/>
            <person name="Shaw S."/>
            <person name="Blin K."/>
            <person name="Weber T."/>
        </authorList>
    </citation>
    <scope>NUCLEOTIDE SEQUENCE</scope>
    <source>
        <strain evidence="2">NBC_00283</strain>
    </source>
</reference>
<dbReference type="Pfam" id="PF11209">
    <property type="entry name" value="LmeA"/>
    <property type="match status" value="1"/>
</dbReference>
<keyword evidence="1" id="KW-1133">Transmembrane helix</keyword>
<name>A0ABZ1RVT0_9ACTN</name>
<gene>
    <name evidence="2" type="ORF">OHU17_32215</name>
</gene>
<dbReference type="Proteomes" id="UP001432075">
    <property type="component" value="Chromosome"/>
</dbReference>
<accession>A0ABZ1RVT0</accession>
<dbReference type="InterPro" id="IPR021373">
    <property type="entry name" value="DUF2993"/>
</dbReference>
<evidence type="ECO:0000313" key="2">
    <source>
        <dbReference type="EMBL" id="WUO50132.1"/>
    </source>
</evidence>
<evidence type="ECO:0000313" key="3">
    <source>
        <dbReference type="Proteomes" id="UP001432075"/>
    </source>
</evidence>
<keyword evidence="1" id="KW-0472">Membrane</keyword>
<keyword evidence="1" id="KW-0812">Transmembrane</keyword>
<organism evidence="2 3">
    <name type="scientific">Streptomyces goshikiensis</name>
    <dbReference type="NCBI Taxonomy" id="1942"/>
    <lineage>
        <taxon>Bacteria</taxon>
        <taxon>Bacillati</taxon>
        <taxon>Actinomycetota</taxon>
        <taxon>Actinomycetes</taxon>
        <taxon>Kitasatosporales</taxon>
        <taxon>Streptomycetaceae</taxon>
        <taxon>Streptomyces</taxon>
    </lineage>
</organism>
<sequence length="242" mass="25126">MNRTAQAESAPVTEPRRVRRRFGARRWVLIGAGALVAVAALADTIAAGVTESDLADRVARRQSALTGAPDVSVDGFPFLLHAARGTFPHVEVRAKAKTDEGLPVTASVDLRDVSKTGGGYRAATARADFSVPLDALAAHRGEGVRLSESDGRLRITRDFLGMPLVVTAEVGLSGDTVTLEASAATFAGRPLDPANPRIAAAVKEAEREIPDLPLGLEPSGVSVAEGAVTVHARASDVALDPA</sequence>